<gene>
    <name evidence="4" type="ORF">ECE50_024165</name>
</gene>
<dbReference type="Gene3D" id="3.55.50.30">
    <property type="match status" value="1"/>
</dbReference>
<dbReference type="PANTHER" id="PTHR30273">
    <property type="entry name" value="PERIPLASMIC SIGNAL SENSOR AND SIGMA FACTOR ACTIVATOR FECR-RELATED"/>
    <property type="match status" value="1"/>
</dbReference>
<keyword evidence="1" id="KW-1133">Transmembrane helix</keyword>
<comment type="caution">
    <text evidence="4">The sequence shown here is derived from an EMBL/GenBank/DDBJ whole genome shotgun (WGS) entry which is preliminary data.</text>
</comment>
<keyword evidence="5" id="KW-1185">Reference proteome</keyword>
<evidence type="ECO:0000256" key="1">
    <source>
        <dbReference type="SAM" id="Phobius"/>
    </source>
</evidence>
<evidence type="ECO:0000259" key="2">
    <source>
        <dbReference type="Pfam" id="PF04773"/>
    </source>
</evidence>
<dbReference type="Pfam" id="PF16344">
    <property type="entry name" value="FecR_C"/>
    <property type="match status" value="1"/>
</dbReference>
<dbReference type="Proteomes" id="UP000281028">
    <property type="component" value="Unassembled WGS sequence"/>
</dbReference>
<dbReference type="InterPro" id="IPR032508">
    <property type="entry name" value="FecR_C"/>
</dbReference>
<feature type="transmembrane region" description="Helical" evidence="1">
    <location>
        <begin position="98"/>
        <end position="116"/>
    </location>
</feature>
<dbReference type="EMBL" id="RIAR02000001">
    <property type="protein sequence ID" value="NSL89958.1"/>
    <property type="molecule type" value="Genomic_DNA"/>
</dbReference>
<dbReference type="InterPro" id="IPR006860">
    <property type="entry name" value="FecR"/>
</dbReference>
<keyword evidence="1" id="KW-0472">Membrane</keyword>
<evidence type="ECO:0008006" key="6">
    <source>
        <dbReference type="Google" id="ProtNLM"/>
    </source>
</evidence>
<dbReference type="PIRSF" id="PIRSF018266">
    <property type="entry name" value="FecR"/>
    <property type="match status" value="1"/>
</dbReference>
<keyword evidence="1" id="KW-0812">Transmembrane</keyword>
<reference evidence="4" key="1">
    <citation type="submission" date="2020-05" db="EMBL/GenBank/DDBJ databases">
        <title>Chitinophaga laudate sp. nov., isolated from a tropical peat swamp.</title>
        <authorList>
            <person name="Goh C.B.S."/>
            <person name="Lee M.S."/>
            <person name="Parimannan S."/>
            <person name="Pasbakhsh P."/>
            <person name="Yule C.M."/>
            <person name="Rajandas H."/>
            <person name="Loke S."/>
            <person name="Croft L."/>
            <person name="Tan J.B.L."/>
        </authorList>
    </citation>
    <scope>NUCLEOTIDE SEQUENCE</scope>
    <source>
        <strain evidence="4">Mgbs1</strain>
    </source>
</reference>
<evidence type="ECO:0000259" key="3">
    <source>
        <dbReference type="Pfam" id="PF16344"/>
    </source>
</evidence>
<evidence type="ECO:0000313" key="4">
    <source>
        <dbReference type="EMBL" id="NSL89958.1"/>
    </source>
</evidence>
<feature type="domain" description="Protein FecR C-terminal" evidence="3">
    <location>
        <begin position="263"/>
        <end position="328"/>
    </location>
</feature>
<feature type="domain" description="FecR protein" evidence="2">
    <location>
        <begin position="123"/>
        <end position="218"/>
    </location>
</feature>
<proteinExistence type="predicted"/>
<evidence type="ECO:0000313" key="5">
    <source>
        <dbReference type="Proteomes" id="UP000281028"/>
    </source>
</evidence>
<dbReference type="PANTHER" id="PTHR30273:SF2">
    <property type="entry name" value="PROTEIN FECR"/>
    <property type="match status" value="1"/>
</dbReference>
<dbReference type="AlphaFoldDB" id="A0A9Q5DA70"/>
<dbReference type="Pfam" id="PF04773">
    <property type="entry name" value="FecR"/>
    <property type="match status" value="1"/>
</dbReference>
<protein>
    <recommendedName>
        <fullName evidence="6">FecR family protein</fullName>
    </recommendedName>
</protein>
<organism evidence="4 5">
    <name type="scientific">Chitinophaga solisilvae</name>
    <dbReference type="NCBI Taxonomy" id="1233460"/>
    <lineage>
        <taxon>Bacteria</taxon>
        <taxon>Pseudomonadati</taxon>
        <taxon>Bacteroidota</taxon>
        <taxon>Chitinophagia</taxon>
        <taxon>Chitinophagales</taxon>
        <taxon>Chitinophagaceae</taxon>
        <taxon>Chitinophaga</taxon>
    </lineage>
</organism>
<dbReference type="InterPro" id="IPR012373">
    <property type="entry name" value="Ferrdict_sens_TM"/>
</dbReference>
<dbReference type="Gene3D" id="2.60.120.1440">
    <property type="match status" value="1"/>
</dbReference>
<sequence length="337" mass="38120">MKKNYHLFTKDDFLEDAFFLEWRKYATPEAAAFWTTYHHGAPGNLAALEQAIAAMDAILSLERIRPATADKALVWQQIQAELTAVPVIPVRQHSGKRWLAAAVLIPLFILTAWYLLLPPRMHKVRSGYGQQVRVVLPDSSVVVLNSHSELQYPRWKDGKREVWLQGEALFDVRPVNIATVPHFTVHAGLVNVEVLGTVFNVKQRRGSTIVFLKQGKVKVSAPQQQPLILVPDQKAAWSEEKKQLLKSLSSKTSELAWTVHKMQLKQTSVQDIIYTLQDTYGFTIILQDTSIASRTIEGTLSLKNVNNVLFELSAILNVKIEKNNDTLIFRDNGQRGY</sequence>
<dbReference type="GO" id="GO:0016989">
    <property type="term" value="F:sigma factor antagonist activity"/>
    <property type="evidence" value="ECO:0007669"/>
    <property type="project" value="TreeGrafter"/>
</dbReference>
<name>A0A9Q5DA70_9BACT</name>
<accession>A0A9Q5DA70</accession>